<dbReference type="SUPFAM" id="SSF56645">
    <property type="entry name" value="Acyl-CoA dehydrogenase NM domain-like"/>
    <property type="match status" value="1"/>
</dbReference>
<keyword evidence="5 6" id="KW-0560">Oxidoreductase</keyword>
<evidence type="ECO:0000313" key="10">
    <source>
        <dbReference type="EMBL" id="SFS87144.1"/>
    </source>
</evidence>
<keyword evidence="11" id="KW-1185">Reference proteome</keyword>
<dbReference type="SUPFAM" id="SSF47203">
    <property type="entry name" value="Acyl-CoA dehydrogenase C-terminal domain-like"/>
    <property type="match status" value="1"/>
</dbReference>
<dbReference type="GO" id="GO:0003995">
    <property type="term" value="F:acyl-CoA dehydrogenase activity"/>
    <property type="evidence" value="ECO:0007669"/>
    <property type="project" value="TreeGrafter"/>
</dbReference>
<evidence type="ECO:0000256" key="6">
    <source>
        <dbReference type="RuleBase" id="RU362125"/>
    </source>
</evidence>
<dbReference type="InterPro" id="IPR009100">
    <property type="entry name" value="AcylCoA_DH/oxidase_NM_dom_sf"/>
</dbReference>
<dbReference type="Gene3D" id="2.40.110.10">
    <property type="entry name" value="Butyryl-CoA Dehydrogenase, subunit A, domain 2"/>
    <property type="match status" value="1"/>
</dbReference>
<proteinExistence type="inferred from homology"/>
<dbReference type="Pfam" id="PF00441">
    <property type="entry name" value="Acyl-CoA_dh_1"/>
    <property type="match status" value="1"/>
</dbReference>
<dbReference type="Gene3D" id="1.10.540.10">
    <property type="entry name" value="Acyl-CoA dehydrogenase/oxidase, N-terminal domain"/>
    <property type="match status" value="1"/>
</dbReference>
<accession>A0A1I6TD54</accession>
<feature type="domain" description="Acyl-CoA dehydrogenase/oxidase C-terminal" evidence="7">
    <location>
        <begin position="260"/>
        <end position="407"/>
    </location>
</feature>
<dbReference type="InterPro" id="IPR037069">
    <property type="entry name" value="AcylCoA_DH/ox_N_sf"/>
</dbReference>
<evidence type="ECO:0000256" key="2">
    <source>
        <dbReference type="ARBA" id="ARBA00009347"/>
    </source>
</evidence>
<sequence length="433" mass="48655">MRSDTYRFTILYTIMDSMEYHDSEKATEVAGRVADFMDEVVIPREREALATGEDITMDEIHELWELAKERNLFAPQVPEEYGGQGLDFSDMLPSFEQVGRSLIGALAIRANAPQEGNMHTLEMVGTEAQKEEWLRPLVQGEIQTAFAMTEPRAGAGSDPKMLQSTAVKDGDEWVINAHKWWTSDGLGADYYLAMVRTDLEAHPYEGTSIIMVPRDADGVEVQRNIPHLGGHGITEREGGHAEVKFDNVRVPVENTLGEEGEGFRIAQMRLGGGRLTHCMRYSGMAERSLEIAKAYLQERDAFGSKLEEKQALRHRIADAETRLHAARCMVRHAARELDRSDARIEVAMSKMFTANVTNETIDLALQCLGGNGIGKDLPIAHFYENVRAFRIVDGADEVHRRSIARWAFEDVDEAEIENTLQFDEELRIAALEE</sequence>
<keyword evidence="3 6" id="KW-0285">Flavoprotein</keyword>
<evidence type="ECO:0000259" key="8">
    <source>
        <dbReference type="Pfam" id="PF02770"/>
    </source>
</evidence>
<dbReference type="Pfam" id="PF02770">
    <property type="entry name" value="Acyl-CoA_dh_M"/>
    <property type="match status" value="1"/>
</dbReference>
<feature type="domain" description="Acyl-CoA oxidase/dehydrogenase middle" evidence="8">
    <location>
        <begin position="145"/>
        <end position="248"/>
    </location>
</feature>
<dbReference type="FunFam" id="2.40.110.10:FF:000002">
    <property type="entry name" value="Acyl-CoA dehydrogenase fadE12"/>
    <property type="match status" value="1"/>
</dbReference>
<dbReference type="InterPro" id="IPR006091">
    <property type="entry name" value="Acyl-CoA_Oxase/DH_mid-dom"/>
</dbReference>
<evidence type="ECO:0000256" key="4">
    <source>
        <dbReference type="ARBA" id="ARBA00022827"/>
    </source>
</evidence>
<dbReference type="Pfam" id="PF02771">
    <property type="entry name" value="Acyl-CoA_dh_N"/>
    <property type="match status" value="1"/>
</dbReference>
<keyword evidence="4 6" id="KW-0274">FAD</keyword>
<comment type="cofactor">
    <cofactor evidence="1 6">
        <name>FAD</name>
        <dbReference type="ChEBI" id="CHEBI:57692"/>
    </cofactor>
</comment>
<evidence type="ECO:0000256" key="5">
    <source>
        <dbReference type="ARBA" id="ARBA00023002"/>
    </source>
</evidence>
<evidence type="ECO:0000259" key="9">
    <source>
        <dbReference type="Pfam" id="PF02771"/>
    </source>
</evidence>
<dbReference type="PANTHER" id="PTHR48083:SF2">
    <property type="entry name" value="MEDIUM-CHAIN SPECIFIC ACYL-COA DEHYDROGENASE, MITOCHONDRIAL"/>
    <property type="match status" value="1"/>
</dbReference>
<comment type="similarity">
    <text evidence="2 6">Belongs to the acyl-CoA dehydrogenase family.</text>
</comment>
<evidence type="ECO:0000256" key="3">
    <source>
        <dbReference type="ARBA" id="ARBA00022630"/>
    </source>
</evidence>
<evidence type="ECO:0000256" key="1">
    <source>
        <dbReference type="ARBA" id="ARBA00001974"/>
    </source>
</evidence>
<dbReference type="InterPro" id="IPR046373">
    <property type="entry name" value="Acyl-CoA_Oxase/DH_mid-dom_sf"/>
</dbReference>
<gene>
    <name evidence="10" type="ORF">SAMN04488556_3020</name>
</gene>
<organism evidence="10 11">
    <name type="scientific">Halostagnicola kamekurae</name>
    <dbReference type="NCBI Taxonomy" id="619731"/>
    <lineage>
        <taxon>Archaea</taxon>
        <taxon>Methanobacteriati</taxon>
        <taxon>Methanobacteriota</taxon>
        <taxon>Stenosarchaea group</taxon>
        <taxon>Halobacteria</taxon>
        <taxon>Halobacteriales</taxon>
        <taxon>Natrialbaceae</taxon>
        <taxon>Halostagnicola</taxon>
    </lineage>
</organism>
<dbReference type="InterPro" id="IPR050741">
    <property type="entry name" value="Acyl-CoA_dehydrogenase"/>
</dbReference>
<dbReference type="GO" id="GO:0050660">
    <property type="term" value="F:flavin adenine dinucleotide binding"/>
    <property type="evidence" value="ECO:0007669"/>
    <property type="project" value="InterPro"/>
</dbReference>
<feature type="domain" description="Acyl-CoA dehydrogenase/oxidase N-terminal" evidence="9">
    <location>
        <begin position="24"/>
        <end position="141"/>
    </location>
</feature>
<protein>
    <submittedName>
        <fullName evidence="10">Acyl-CoA dehydrogenase</fullName>
    </submittedName>
</protein>
<reference evidence="11" key="1">
    <citation type="submission" date="2016-10" db="EMBL/GenBank/DDBJ databases">
        <authorList>
            <person name="Varghese N."/>
            <person name="Submissions S."/>
        </authorList>
    </citation>
    <scope>NUCLEOTIDE SEQUENCE [LARGE SCALE GENOMIC DNA]</scope>
    <source>
        <strain evidence="11">DSM 22427</strain>
    </source>
</reference>
<dbReference type="AlphaFoldDB" id="A0A1I6TD54"/>
<dbReference type="InterPro" id="IPR009075">
    <property type="entry name" value="AcylCo_DH/oxidase_C"/>
</dbReference>
<dbReference type="GO" id="GO:0005737">
    <property type="term" value="C:cytoplasm"/>
    <property type="evidence" value="ECO:0007669"/>
    <property type="project" value="TreeGrafter"/>
</dbReference>
<dbReference type="InterPro" id="IPR036250">
    <property type="entry name" value="AcylCo_DH-like_C"/>
</dbReference>
<dbReference type="Proteomes" id="UP000199199">
    <property type="component" value="Unassembled WGS sequence"/>
</dbReference>
<dbReference type="EMBL" id="FOZS01000003">
    <property type="protein sequence ID" value="SFS87144.1"/>
    <property type="molecule type" value="Genomic_DNA"/>
</dbReference>
<evidence type="ECO:0000259" key="7">
    <source>
        <dbReference type="Pfam" id="PF00441"/>
    </source>
</evidence>
<name>A0A1I6TD54_9EURY</name>
<dbReference type="PANTHER" id="PTHR48083">
    <property type="entry name" value="MEDIUM-CHAIN SPECIFIC ACYL-COA DEHYDROGENASE, MITOCHONDRIAL-RELATED"/>
    <property type="match status" value="1"/>
</dbReference>
<dbReference type="GO" id="GO:0033539">
    <property type="term" value="P:fatty acid beta-oxidation using acyl-CoA dehydrogenase"/>
    <property type="evidence" value="ECO:0007669"/>
    <property type="project" value="TreeGrafter"/>
</dbReference>
<dbReference type="InterPro" id="IPR013786">
    <property type="entry name" value="AcylCoA_DH/ox_N"/>
</dbReference>
<dbReference type="Gene3D" id="1.20.140.10">
    <property type="entry name" value="Butyryl-CoA Dehydrogenase, subunit A, domain 3"/>
    <property type="match status" value="1"/>
</dbReference>
<evidence type="ECO:0000313" key="11">
    <source>
        <dbReference type="Proteomes" id="UP000199199"/>
    </source>
</evidence>